<evidence type="ECO:0000313" key="1">
    <source>
        <dbReference type="EMBL" id="NUW45692.1"/>
    </source>
</evidence>
<proteinExistence type="predicted"/>
<keyword evidence="2" id="KW-1185">Reference proteome</keyword>
<name>A0A7Y6MF72_9ACTN</name>
<protein>
    <submittedName>
        <fullName evidence="1">Uncharacterized protein</fullName>
    </submittedName>
</protein>
<reference evidence="1 2" key="1">
    <citation type="submission" date="2020-06" db="EMBL/GenBank/DDBJ databases">
        <authorList>
            <person name="Chanama M."/>
        </authorList>
    </citation>
    <scope>NUCLEOTIDE SEQUENCE [LARGE SCALE GENOMIC DNA]</scope>
    <source>
        <strain evidence="1 2">TBRC6557</strain>
    </source>
</reference>
<gene>
    <name evidence="1" type="ORF">HT134_37095</name>
</gene>
<evidence type="ECO:0000313" key="2">
    <source>
        <dbReference type="Proteomes" id="UP000546126"/>
    </source>
</evidence>
<dbReference type="Proteomes" id="UP000546126">
    <property type="component" value="Unassembled WGS sequence"/>
</dbReference>
<dbReference type="EMBL" id="JABWGO010000013">
    <property type="protein sequence ID" value="NUW45692.1"/>
    <property type="molecule type" value="Genomic_DNA"/>
</dbReference>
<comment type="caution">
    <text evidence="1">The sequence shown here is derived from an EMBL/GenBank/DDBJ whole genome shotgun (WGS) entry which is preliminary data.</text>
</comment>
<dbReference type="RefSeq" id="WP_175605168.1">
    <property type="nucleotide sequence ID" value="NZ_JABWGO010000013.1"/>
</dbReference>
<sequence length="199" mass="22154">MWAIPEPARGGKGWVRHWNGRSWRKPALPFEPWAVDASERGGVWVVGGVRDDEVRGRPAMARWDGRAWHSLPVPPRARGVESLLTQVTVEAAGQVWMLGESWRICLDEEGEAICDEGSYVLRPAARGGPDRPTGLWREKDEALQVYRSTGVWETVARMGMNALGVNALVVADRGLWAAGFVSYDNPPTYSYGAVWRAER</sequence>
<dbReference type="AlphaFoldDB" id="A0A7Y6MF72"/>
<organism evidence="1 2">
    <name type="scientific">Nonomuraea rhodomycinica</name>
    <dbReference type="NCBI Taxonomy" id="1712872"/>
    <lineage>
        <taxon>Bacteria</taxon>
        <taxon>Bacillati</taxon>
        <taxon>Actinomycetota</taxon>
        <taxon>Actinomycetes</taxon>
        <taxon>Streptosporangiales</taxon>
        <taxon>Streptosporangiaceae</taxon>
        <taxon>Nonomuraea</taxon>
    </lineage>
</organism>
<accession>A0A7Y6MF72</accession>